<proteinExistence type="predicted"/>
<keyword evidence="1" id="KW-0732">Signal</keyword>
<evidence type="ECO:0008006" key="4">
    <source>
        <dbReference type="Google" id="ProtNLM"/>
    </source>
</evidence>
<sequence>MRQLFTGLVAAVAVMAAAPAFACGYTPCAAPVYVAPAPVVDYGCNPCGGGGWAHERLAAPEQQYYYVNQGPTYTGPGDFAPARVYEEGSVSGYGYARPYHYGYRPHYGYRQHYGYRHYRQWAPRVSYYRGHAPYYGHRVLRRYY</sequence>
<dbReference type="Proteomes" id="UP000183208">
    <property type="component" value="Unassembled WGS sequence"/>
</dbReference>
<protein>
    <recommendedName>
        <fullName evidence="4">PXPV repeat-containing protein</fullName>
    </recommendedName>
</protein>
<accession>A0A1M7KN91</accession>
<dbReference type="RefSeq" id="WP_074814861.1">
    <property type="nucleotide sequence ID" value="NZ_FNTI01000001.1"/>
</dbReference>
<feature type="signal peptide" evidence="1">
    <location>
        <begin position="1"/>
        <end position="22"/>
    </location>
</feature>
<gene>
    <name evidence="2" type="ORF">SAMN05444171_0397</name>
</gene>
<evidence type="ECO:0000313" key="2">
    <source>
        <dbReference type="EMBL" id="SEB98838.1"/>
    </source>
</evidence>
<dbReference type="OrthoDB" id="8130162at2"/>
<feature type="chain" id="PRO_5030032083" description="PXPV repeat-containing protein" evidence="1">
    <location>
        <begin position="23"/>
        <end position="144"/>
    </location>
</feature>
<evidence type="ECO:0000256" key="1">
    <source>
        <dbReference type="SAM" id="SignalP"/>
    </source>
</evidence>
<name>A0A1M7KN91_9BRAD</name>
<organism evidence="2 3">
    <name type="scientific">Bradyrhizobium lablabi</name>
    <dbReference type="NCBI Taxonomy" id="722472"/>
    <lineage>
        <taxon>Bacteria</taxon>
        <taxon>Pseudomonadati</taxon>
        <taxon>Pseudomonadota</taxon>
        <taxon>Alphaproteobacteria</taxon>
        <taxon>Hyphomicrobiales</taxon>
        <taxon>Nitrobacteraceae</taxon>
        <taxon>Bradyrhizobium</taxon>
    </lineage>
</organism>
<dbReference type="AlphaFoldDB" id="A0A1M7KN91"/>
<reference evidence="2 3" key="1">
    <citation type="submission" date="2016-10" db="EMBL/GenBank/DDBJ databases">
        <authorList>
            <person name="de Groot N.N."/>
        </authorList>
    </citation>
    <scope>NUCLEOTIDE SEQUENCE [LARGE SCALE GENOMIC DNA]</scope>
    <source>
        <strain evidence="2 3">GAS522</strain>
    </source>
</reference>
<dbReference type="EMBL" id="FNTI01000001">
    <property type="protein sequence ID" value="SEB98838.1"/>
    <property type="molecule type" value="Genomic_DNA"/>
</dbReference>
<evidence type="ECO:0000313" key="3">
    <source>
        <dbReference type="Proteomes" id="UP000183208"/>
    </source>
</evidence>